<accession>A0A821ZW28</accession>
<organism evidence="1 2">
    <name type="scientific">Rotaria socialis</name>
    <dbReference type="NCBI Taxonomy" id="392032"/>
    <lineage>
        <taxon>Eukaryota</taxon>
        <taxon>Metazoa</taxon>
        <taxon>Spiralia</taxon>
        <taxon>Gnathifera</taxon>
        <taxon>Rotifera</taxon>
        <taxon>Eurotatoria</taxon>
        <taxon>Bdelloidea</taxon>
        <taxon>Philodinida</taxon>
        <taxon>Philodinidae</taxon>
        <taxon>Rotaria</taxon>
    </lineage>
</organism>
<dbReference type="AlphaFoldDB" id="A0A821ZW28"/>
<sequence length="61" mass="6889">MIQCLMVPGSDQSPFALLVKRLVESNEQMRAQAAKINRLVPQEDDMNRSLKLDNDTISSIE</sequence>
<evidence type="ECO:0000313" key="1">
    <source>
        <dbReference type="EMBL" id="CAF4991530.1"/>
    </source>
</evidence>
<name>A0A821ZW28_9BILA</name>
<dbReference type="EMBL" id="CAJOBR010030555">
    <property type="protein sequence ID" value="CAF4991530.1"/>
    <property type="molecule type" value="Genomic_DNA"/>
</dbReference>
<gene>
    <name evidence="1" type="ORF">QYT958_LOCUS37153</name>
</gene>
<dbReference type="Proteomes" id="UP000663848">
    <property type="component" value="Unassembled WGS sequence"/>
</dbReference>
<feature type="non-terminal residue" evidence="1">
    <location>
        <position position="1"/>
    </location>
</feature>
<protein>
    <submittedName>
        <fullName evidence="1">Uncharacterized protein</fullName>
    </submittedName>
</protein>
<evidence type="ECO:0000313" key="2">
    <source>
        <dbReference type="Proteomes" id="UP000663848"/>
    </source>
</evidence>
<proteinExistence type="predicted"/>
<reference evidence="1" key="1">
    <citation type="submission" date="2021-02" db="EMBL/GenBank/DDBJ databases">
        <authorList>
            <person name="Nowell W R."/>
        </authorList>
    </citation>
    <scope>NUCLEOTIDE SEQUENCE</scope>
</reference>
<comment type="caution">
    <text evidence="1">The sequence shown here is derived from an EMBL/GenBank/DDBJ whole genome shotgun (WGS) entry which is preliminary data.</text>
</comment>